<feature type="region of interest" description="Disordered" evidence="2">
    <location>
        <begin position="1"/>
        <end position="99"/>
    </location>
</feature>
<feature type="region of interest" description="Disordered" evidence="2">
    <location>
        <begin position="1080"/>
        <end position="1120"/>
    </location>
</feature>
<dbReference type="Gene3D" id="1.20.5.490">
    <property type="entry name" value="Single helix bin"/>
    <property type="match status" value="1"/>
</dbReference>
<feature type="compositionally biased region" description="Acidic residues" evidence="2">
    <location>
        <begin position="70"/>
        <end position="83"/>
    </location>
</feature>
<feature type="coiled-coil region" evidence="1">
    <location>
        <begin position="244"/>
        <end position="299"/>
    </location>
</feature>
<dbReference type="AlphaFoldDB" id="A0AB34KHP2"/>
<feature type="region of interest" description="Disordered" evidence="2">
    <location>
        <begin position="324"/>
        <end position="357"/>
    </location>
</feature>
<gene>
    <name evidence="3" type="ORF">WHR41_08709</name>
</gene>
<dbReference type="RefSeq" id="XP_069225636.1">
    <property type="nucleotide sequence ID" value="XM_069377313.1"/>
</dbReference>
<comment type="caution">
    <text evidence="3">The sequence shown here is derived from an EMBL/GenBank/DDBJ whole genome shotgun (WGS) entry which is preliminary data.</text>
</comment>
<evidence type="ECO:0000256" key="2">
    <source>
        <dbReference type="SAM" id="MobiDB-lite"/>
    </source>
</evidence>
<feature type="compositionally biased region" description="Polar residues" evidence="2">
    <location>
        <begin position="35"/>
        <end position="50"/>
    </location>
</feature>
<sequence length="1120" mass="126174">MPPKRTTKKAESSSQPQPEAQKPARTSGRKRRASDASSVQSERPGSSQGSVTGGAAKKRKTRKSKAAASEEPETIVEEEEEETTVTQTPQTVAYPSLDNDLQAATAGAADNMVEDGASEVVHSQTRHVHFGSDGTVEKSTATHKTPHAKMAIKRRATESPSGTISTSPKRGYRTITHRTSLPPTLSQEHQESIHTVQENHFVSLRAALDDRIERIRRRMSRNQTTEAPDDLGDLNDFHHPQKEIEDLRKETALKEARINELILELEAQRQFGIDANHDSKAEQSKLRSVEVELEALRKQILLNRARGHLDDLDENMMVIDSQEEKTYAQRREEAAPETPSANGKRSTLPGGLRASSGDLVLATPGHRQWEEERRRFQDSILALSREANEATTNLQILMIELQSLGFSEGDDAAGLSIVQSIRDSFEAVRERLDLLLPGTVPENASNEEILDLLLANVKEFADQLRISDREKQEQISLSTDLRIQVDKLIDHLAASEIRVQQLKQQWRELDESSDRKEREIEDLEAELETMEEEKETTETALKAANLQIKNYDTEINNLHQSTQKLTVSLQGYRDEETRLQNLITKMESDHSALIGKMNAEREATVSDLENRLDNQSALRDQAEKETEARQVIITGLEARILAVETERDALHTELQKAQADFQAERLVREQAETDANQKDVEVNDLETRVTNLENELDTLSAELEELRAVSESERRQREAAETDLDDRNLEIEELNKKLHERGTEANGLRQKLFEVQQQNSNKINDLEKAASDRDAQYQEDFALELERREHAEDVVRKRDATIEELQTSLNETEERMAALLALRDARIAELEQEVVEKDAEINRLQDDLRSVESKLSVQITENRERSDELEASIQSTQVTINNHIVTIQNLQREATETADLHNSEMEDRNSAIASLNHNVAVLQGQVSDLETEKIGLESRVNAEAEAMLQLSSEKEDEIDALKQTIRDKQSKILIVEEKAVEADRRWQEVLEARDEEIKQMREQAETSTTTYEEVSMQRDSLKQQFQAFIRRSAGVIEDLQAALEHARATAATEGDALKTEGNGLLEELEGMDEVTELVSAKKTTVQHSSASQQKKGASRGGKKKRVYDSGFGVASDEVDA</sequence>
<evidence type="ECO:0000313" key="4">
    <source>
        <dbReference type="Proteomes" id="UP000803884"/>
    </source>
</evidence>
<evidence type="ECO:0000313" key="3">
    <source>
        <dbReference type="EMBL" id="KAL1582529.1"/>
    </source>
</evidence>
<keyword evidence="4" id="KW-1185">Reference proteome</keyword>
<dbReference type="GeneID" id="96010151"/>
<feature type="compositionally biased region" description="Basic residues" evidence="2">
    <location>
        <begin position="144"/>
        <end position="154"/>
    </location>
</feature>
<feature type="compositionally biased region" description="Basic and acidic residues" evidence="2">
    <location>
        <begin position="324"/>
        <end position="334"/>
    </location>
</feature>
<dbReference type="Gene3D" id="1.10.287.1490">
    <property type="match status" value="1"/>
</dbReference>
<dbReference type="EMBL" id="JAAQHG020000048">
    <property type="protein sequence ID" value="KAL1582529.1"/>
    <property type="molecule type" value="Genomic_DNA"/>
</dbReference>
<reference evidence="3 4" key="1">
    <citation type="journal article" date="2020" name="Microbiol. Resour. Announc.">
        <title>Draft Genome Sequence of a Cladosporium Species Isolated from the Mesophotic Ascidian Didemnum maculosum.</title>
        <authorList>
            <person name="Gioti A."/>
            <person name="Siaperas R."/>
            <person name="Nikolaivits E."/>
            <person name="Le Goff G."/>
            <person name="Ouazzani J."/>
            <person name="Kotoulas G."/>
            <person name="Topakas E."/>
        </authorList>
    </citation>
    <scope>NUCLEOTIDE SEQUENCE [LARGE SCALE GENOMIC DNA]</scope>
    <source>
        <strain evidence="3 4">TM138-S3</strain>
    </source>
</reference>
<feature type="coiled-coil region" evidence="1">
    <location>
        <begin position="912"/>
        <end position="978"/>
    </location>
</feature>
<feature type="compositionally biased region" description="Polar residues" evidence="2">
    <location>
        <begin position="158"/>
        <end position="168"/>
    </location>
</feature>
<evidence type="ECO:0000256" key="1">
    <source>
        <dbReference type="SAM" id="Coils"/>
    </source>
</evidence>
<feature type="compositionally biased region" description="Polar residues" evidence="2">
    <location>
        <begin position="1081"/>
        <end position="1090"/>
    </location>
</feature>
<protein>
    <submittedName>
        <fullName evidence="3">Uncharacterized protein</fullName>
    </submittedName>
</protein>
<name>A0AB34KHP2_9PEZI</name>
<accession>A0AB34KHP2</accession>
<feature type="compositionally biased region" description="Basic residues" evidence="2">
    <location>
        <begin position="56"/>
        <end position="65"/>
    </location>
</feature>
<feature type="compositionally biased region" description="Basic residues" evidence="2">
    <location>
        <begin position="1096"/>
        <end position="1105"/>
    </location>
</feature>
<feature type="region of interest" description="Disordered" evidence="2">
    <location>
        <begin position="133"/>
        <end position="174"/>
    </location>
</feature>
<keyword evidence="1" id="KW-0175">Coiled coil</keyword>
<proteinExistence type="predicted"/>
<organism evidence="3 4">
    <name type="scientific">Cladosporium halotolerans</name>
    <dbReference type="NCBI Taxonomy" id="1052096"/>
    <lineage>
        <taxon>Eukaryota</taxon>
        <taxon>Fungi</taxon>
        <taxon>Dikarya</taxon>
        <taxon>Ascomycota</taxon>
        <taxon>Pezizomycotina</taxon>
        <taxon>Dothideomycetes</taxon>
        <taxon>Dothideomycetidae</taxon>
        <taxon>Cladosporiales</taxon>
        <taxon>Cladosporiaceae</taxon>
        <taxon>Cladosporium</taxon>
    </lineage>
</organism>
<feature type="coiled-coil region" evidence="1">
    <location>
        <begin position="795"/>
        <end position="861"/>
    </location>
</feature>
<dbReference type="Proteomes" id="UP000803884">
    <property type="component" value="Unassembled WGS sequence"/>
</dbReference>
<feature type="coiled-coil region" evidence="1">
    <location>
        <begin position="485"/>
        <end position="751"/>
    </location>
</feature>